<dbReference type="AlphaFoldDB" id="A0A1N6KCU4"/>
<sequence>MKGIPIILATLAASTIAGCESSCSSSTAGTGTSVSSSSAPDRSEATLVGTQGRARVGNDIVELKNGSVFVNGESYGSVTATQKVQYIVTAEKRMLLVDGEVRAPVR</sequence>
<dbReference type="EMBL" id="FSRM01000002">
    <property type="protein sequence ID" value="SIO54147.1"/>
    <property type="molecule type" value="Genomic_DNA"/>
</dbReference>
<reference evidence="2 3" key="1">
    <citation type="submission" date="2016-11" db="EMBL/GenBank/DDBJ databases">
        <authorList>
            <person name="Jaros S."/>
            <person name="Januszkiewicz K."/>
            <person name="Wedrychowicz H."/>
        </authorList>
    </citation>
    <scope>NUCLEOTIDE SEQUENCE [LARGE SCALE GENOMIC DNA]</scope>
    <source>
        <strain evidence="2 3">GAS86</strain>
    </source>
</reference>
<evidence type="ECO:0000313" key="2">
    <source>
        <dbReference type="EMBL" id="SIO54147.1"/>
    </source>
</evidence>
<protein>
    <submittedName>
        <fullName evidence="2">Uncharacterized protein</fullName>
    </submittedName>
</protein>
<dbReference type="RefSeq" id="WP_143787695.1">
    <property type="nucleotide sequence ID" value="NZ_FSRM01000002.1"/>
</dbReference>
<organism evidence="2 3">
    <name type="scientific">Paraburkholderia phenazinium</name>
    <dbReference type="NCBI Taxonomy" id="60549"/>
    <lineage>
        <taxon>Bacteria</taxon>
        <taxon>Pseudomonadati</taxon>
        <taxon>Pseudomonadota</taxon>
        <taxon>Betaproteobacteria</taxon>
        <taxon>Burkholderiales</taxon>
        <taxon>Burkholderiaceae</taxon>
        <taxon>Paraburkholderia</taxon>
    </lineage>
</organism>
<feature type="region of interest" description="Disordered" evidence="1">
    <location>
        <begin position="22"/>
        <end position="50"/>
    </location>
</feature>
<accession>A0A1N6KCU4</accession>
<gene>
    <name evidence="2" type="ORF">SAMN05444168_6752</name>
</gene>
<dbReference type="OrthoDB" id="9095088at2"/>
<feature type="compositionally biased region" description="Low complexity" evidence="1">
    <location>
        <begin position="22"/>
        <end position="39"/>
    </location>
</feature>
<name>A0A1N6KCU4_9BURK</name>
<dbReference type="PROSITE" id="PS51257">
    <property type="entry name" value="PROKAR_LIPOPROTEIN"/>
    <property type="match status" value="1"/>
</dbReference>
<evidence type="ECO:0000256" key="1">
    <source>
        <dbReference type="SAM" id="MobiDB-lite"/>
    </source>
</evidence>
<evidence type="ECO:0000313" key="3">
    <source>
        <dbReference type="Proteomes" id="UP000184693"/>
    </source>
</evidence>
<dbReference type="Proteomes" id="UP000184693">
    <property type="component" value="Unassembled WGS sequence"/>
</dbReference>
<proteinExistence type="predicted"/>